<dbReference type="RefSeq" id="WP_304415340.1">
    <property type="nucleotide sequence ID" value="NZ_OY569118.1"/>
</dbReference>
<dbReference type="InterPro" id="IPR035985">
    <property type="entry name" value="Ubiquitin-activating_enz"/>
</dbReference>
<proteinExistence type="predicted"/>
<gene>
    <name evidence="2" type="primary">thiF</name>
    <name evidence="2" type="ORF">BSPP4475_07870</name>
</gene>
<evidence type="ECO:0000313" key="3">
    <source>
        <dbReference type="Proteomes" id="UP001189619"/>
    </source>
</evidence>
<dbReference type="KEGG" id="bayd:BSPP4475_07870"/>
<dbReference type="GO" id="GO:0008641">
    <property type="term" value="F:ubiquitin-like modifier activating enzyme activity"/>
    <property type="evidence" value="ECO:0007669"/>
    <property type="project" value="InterPro"/>
</dbReference>
<evidence type="ECO:0000259" key="1">
    <source>
        <dbReference type="Pfam" id="PF00899"/>
    </source>
</evidence>
<dbReference type="InterPro" id="IPR000594">
    <property type="entry name" value="ThiF_NAD_FAD-bd"/>
</dbReference>
<dbReference type="Gene3D" id="3.40.50.720">
    <property type="entry name" value="NAD(P)-binding Rossmann-like Domain"/>
    <property type="match status" value="1"/>
</dbReference>
<accession>A0AA48M9T0</accession>
<protein>
    <submittedName>
        <fullName evidence="2">Thiamine biosynthesis protein ThiF</fullName>
    </submittedName>
</protein>
<dbReference type="AlphaFoldDB" id="A0AA48M9T0"/>
<feature type="domain" description="THIF-type NAD/FAD binding fold" evidence="1">
    <location>
        <begin position="14"/>
        <end position="159"/>
    </location>
</feature>
<keyword evidence="3" id="KW-1185">Reference proteome</keyword>
<sequence length="278" mass="31976">MLRFNERKKIFYYIVQIGAGANGGYILQQCAQMMNIFKVQGFYLVADPDTVEQKNLANQLFIPKDVGQKKAAVLANRYRSHYQVPIAAFDERYVEDERTLNRLFQFTDYRGCYSWDTFFLPILIGAVDNNYTRQVMHSYFLSQEKLLYIDVGVEAAWVPRDGRPREEWTEEEQQRHANTGWTGQVVAGLRLNGKTVLEPVASRFPGILEDEDEIEIAPSVMACSQVIASEPQRLITNRFAAQAVAGYLNELFGERTLSTHVTFFHAKKMYMRGERISS</sequence>
<evidence type="ECO:0000313" key="2">
    <source>
        <dbReference type="EMBL" id="CAJ1002227.1"/>
    </source>
</evidence>
<name>A0AA48M9T0_9BACL</name>
<dbReference type="SUPFAM" id="SSF69572">
    <property type="entry name" value="Activating enzymes of the ubiquitin-like proteins"/>
    <property type="match status" value="1"/>
</dbReference>
<reference evidence="2" key="1">
    <citation type="submission" date="2023-07" db="EMBL/GenBank/DDBJ databases">
        <authorList>
            <person name="Ivanov I."/>
            <person name="Teneva D."/>
            <person name="Stoikov I."/>
        </authorList>
    </citation>
    <scope>NUCLEOTIDE SEQUENCE</scope>
    <source>
        <strain evidence="2">4475</strain>
    </source>
</reference>
<dbReference type="EMBL" id="OY569118">
    <property type="protein sequence ID" value="CAJ1002227.1"/>
    <property type="molecule type" value="Genomic_DNA"/>
</dbReference>
<dbReference type="Pfam" id="PF00899">
    <property type="entry name" value="ThiF"/>
    <property type="match status" value="1"/>
</dbReference>
<dbReference type="Proteomes" id="UP001189619">
    <property type="component" value="Chromosome"/>
</dbReference>
<organism evidence="2 3">
    <name type="scientific">Brevibacillus aydinogluensis</name>
    <dbReference type="NCBI Taxonomy" id="927786"/>
    <lineage>
        <taxon>Bacteria</taxon>
        <taxon>Bacillati</taxon>
        <taxon>Bacillota</taxon>
        <taxon>Bacilli</taxon>
        <taxon>Bacillales</taxon>
        <taxon>Paenibacillaceae</taxon>
        <taxon>Brevibacillus</taxon>
    </lineage>
</organism>